<feature type="domain" description="Tyr recombinase" evidence="8">
    <location>
        <begin position="210"/>
        <end position="410"/>
    </location>
</feature>
<dbReference type="SUPFAM" id="SSF46785">
    <property type="entry name" value="Winged helix' DNA-binding domain"/>
    <property type="match status" value="1"/>
</dbReference>
<keyword evidence="11" id="KW-1185">Reference proteome</keyword>
<feature type="domain" description="Core-binding (CB)" evidence="9">
    <location>
        <begin position="78"/>
        <end position="189"/>
    </location>
</feature>
<evidence type="ECO:0000256" key="1">
    <source>
        <dbReference type="ARBA" id="ARBA00008857"/>
    </source>
</evidence>
<dbReference type="Proteomes" id="UP000316628">
    <property type="component" value="Unassembled WGS sequence"/>
</dbReference>
<dbReference type="Gene3D" id="1.10.10.10">
    <property type="entry name" value="Winged helix-like DNA-binding domain superfamily/Winged helix DNA-binding domain"/>
    <property type="match status" value="1"/>
</dbReference>
<dbReference type="CDD" id="cd07377">
    <property type="entry name" value="WHTH_GntR"/>
    <property type="match status" value="1"/>
</dbReference>
<accession>A0A543JD09</accession>
<dbReference type="Pfam" id="PF00392">
    <property type="entry name" value="GntR"/>
    <property type="match status" value="1"/>
</dbReference>
<sequence>MTASKTRSERRKRGQIETLPSGSLRVSVYAGVDQLTGQRNYLKELVPHGTPNAEREAEKVLTRLLNQVDEQRNPRTKVNVDTLMGRYLDGLNVDKSTLIGYQRLIRNHIRPLLGGLQVAKLDGETIESFYSILKQCSAHCGGKGKFIEHRKKGEHECTDKCKPHECKGLSASTIRKVHACLSGALAMAMRWRWISVNPLDQAKQPAAPKAKPNPPSPEQAAVIVNDAFQDLPWGMLVWLAMTTGARRGELCGLRLNQLHLDKALLEVKTSIGQEGADTWEKDTKDHQQRRIALDETTVSLLRIYLQQCESVAAEMGRKVNPKGYLFSTSIDHSAYLKPDSVSQRYSRMCKRLGIESHLHELRHYSATELISAGVDPRTVAGRLGHGGGGATTLRVYTAWLSEADQRAAGTLSGRMPAAPIVVDESGRTVTRLEPKITGPYQKIAADLRGAIACGALRPGDMLPTVVELKARYGVSVGTANRAVAELKAEGLVSASRGKRAVVLDPTKPIPDHSAEVVELHADRKAK</sequence>
<keyword evidence="4" id="KW-0804">Transcription</keyword>
<dbReference type="SUPFAM" id="SSF56349">
    <property type="entry name" value="DNA breaking-rejoining enzymes"/>
    <property type="match status" value="1"/>
</dbReference>
<organism evidence="10 11">
    <name type="scientific">Saccharothrix saharensis</name>
    <dbReference type="NCBI Taxonomy" id="571190"/>
    <lineage>
        <taxon>Bacteria</taxon>
        <taxon>Bacillati</taxon>
        <taxon>Actinomycetota</taxon>
        <taxon>Actinomycetes</taxon>
        <taxon>Pseudonocardiales</taxon>
        <taxon>Pseudonocardiaceae</taxon>
        <taxon>Saccharothrix</taxon>
    </lineage>
</organism>
<keyword evidence="3 6" id="KW-0238">DNA-binding</keyword>
<reference evidence="10 11" key="1">
    <citation type="submission" date="2019-06" db="EMBL/GenBank/DDBJ databases">
        <title>Sequencing the genomes of 1000 actinobacteria strains.</title>
        <authorList>
            <person name="Klenk H.-P."/>
        </authorList>
    </citation>
    <scope>NUCLEOTIDE SEQUENCE [LARGE SCALE GENOMIC DNA]</scope>
    <source>
        <strain evidence="10 11">DSM 45456</strain>
    </source>
</reference>
<dbReference type="SMART" id="SM00345">
    <property type="entry name" value="HTH_GNTR"/>
    <property type="match status" value="1"/>
</dbReference>
<dbReference type="InterPro" id="IPR044068">
    <property type="entry name" value="CB"/>
</dbReference>
<dbReference type="GO" id="GO:0015074">
    <property type="term" value="P:DNA integration"/>
    <property type="evidence" value="ECO:0007669"/>
    <property type="project" value="InterPro"/>
</dbReference>
<dbReference type="PANTHER" id="PTHR30349:SF41">
    <property type="entry name" value="INTEGRASE_RECOMBINASE PROTEIN MJ0367-RELATED"/>
    <property type="match status" value="1"/>
</dbReference>
<dbReference type="OrthoDB" id="4326943at2"/>
<comment type="similarity">
    <text evidence="1">Belongs to the 'phage' integrase family.</text>
</comment>
<name>A0A543JD09_9PSEU</name>
<dbReference type="PROSITE" id="PS51898">
    <property type="entry name" value="TYR_RECOMBINASE"/>
    <property type="match status" value="1"/>
</dbReference>
<comment type="caution">
    <text evidence="10">The sequence shown here is derived from an EMBL/GenBank/DDBJ whole genome shotgun (WGS) entry which is preliminary data.</text>
</comment>
<dbReference type="PROSITE" id="PS50949">
    <property type="entry name" value="HTH_GNTR"/>
    <property type="match status" value="1"/>
</dbReference>
<dbReference type="InterPro" id="IPR050090">
    <property type="entry name" value="Tyrosine_recombinase_XerCD"/>
</dbReference>
<evidence type="ECO:0000313" key="11">
    <source>
        <dbReference type="Proteomes" id="UP000316628"/>
    </source>
</evidence>
<dbReference type="InterPro" id="IPR036388">
    <property type="entry name" value="WH-like_DNA-bd_sf"/>
</dbReference>
<dbReference type="Gene3D" id="1.10.150.130">
    <property type="match status" value="1"/>
</dbReference>
<keyword evidence="5" id="KW-0233">DNA recombination</keyword>
<evidence type="ECO:0000256" key="2">
    <source>
        <dbReference type="ARBA" id="ARBA00023015"/>
    </source>
</evidence>
<dbReference type="Gene3D" id="1.10.443.10">
    <property type="entry name" value="Intergrase catalytic core"/>
    <property type="match status" value="1"/>
</dbReference>
<keyword evidence="2" id="KW-0805">Transcription regulation</keyword>
<dbReference type="InterPro" id="IPR011010">
    <property type="entry name" value="DNA_brk_join_enz"/>
</dbReference>
<dbReference type="InterPro" id="IPR002104">
    <property type="entry name" value="Integrase_catalytic"/>
</dbReference>
<dbReference type="PROSITE" id="PS51900">
    <property type="entry name" value="CB"/>
    <property type="match status" value="1"/>
</dbReference>
<proteinExistence type="inferred from homology"/>
<dbReference type="PANTHER" id="PTHR30349">
    <property type="entry name" value="PHAGE INTEGRASE-RELATED"/>
    <property type="match status" value="1"/>
</dbReference>
<dbReference type="InterPro" id="IPR013762">
    <property type="entry name" value="Integrase-like_cat_sf"/>
</dbReference>
<dbReference type="AlphaFoldDB" id="A0A543JD09"/>
<dbReference type="EMBL" id="VFPP01000001">
    <property type="protein sequence ID" value="TQM80661.1"/>
    <property type="molecule type" value="Genomic_DNA"/>
</dbReference>
<evidence type="ECO:0000259" key="8">
    <source>
        <dbReference type="PROSITE" id="PS51898"/>
    </source>
</evidence>
<evidence type="ECO:0000256" key="6">
    <source>
        <dbReference type="PROSITE-ProRule" id="PRU01248"/>
    </source>
</evidence>
<dbReference type="InterPro" id="IPR010998">
    <property type="entry name" value="Integrase_recombinase_N"/>
</dbReference>
<evidence type="ECO:0000259" key="9">
    <source>
        <dbReference type="PROSITE" id="PS51900"/>
    </source>
</evidence>
<evidence type="ECO:0000256" key="4">
    <source>
        <dbReference type="ARBA" id="ARBA00023163"/>
    </source>
</evidence>
<dbReference type="RefSeq" id="WP_141978729.1">
    <property type="nucleotide sequence ID" value="NZ_VFPP01000001.1"/>
</dbReference>
<evidence type="ECO:0000256" key="3">
    <source>
        <dbReference type="ARBA" id="ARBA00023125"/>
    </source>
</evidence>
<dbReference type="GO" id="GO:0006310">
    <property type="term" value="P:DNA recombination"/>
    <property type="evidence" value="ECO:0007669"/>
    <property type="project" value="UniProtKB-KW"/>
</dbReference>
<dbReference type="InterPro" id="IPR036390">
    <property type="entry name" value="WH_DNA-bd_sf"/>
</dbReference>
<dbReference type="GO" id="GO:0003700">
    <property type="term" value="F:DNA-binding transcription factor activity"/>
    <property type="evidence" value="ECO:0007669"/>
    <property type="project" value="InterPro"/>
</dbReference>
<gene>
    <name evidence="10" type="ORF">FHX81_3003</name>
</gene>
<dbReference type="GO" id="GO:0003677">
    <property type="term" value="F:DNA binding"/>
    <property type="evidence" value="ECO:0007669"/>
    <property type="project" value="UniProtKB-UniRule"/>
</dbReference>
<feature type="domain" description="HTH gntR-type" evidence="7">
    <location>
        <begin position="437"/>
        <end position="505"/>
    </location>
</feature>
<evidence type="ECO:0000313" key="10">
    <source>
        <dbReference type="EMBL" id="TQM80661.1"/>
    </source>
</evidence>
<evidence type="ECO:0000259" key="7">
    <source>
        <dbReference type="PROSITE" id="PS50949"/>
    </source>
</evidence>
<dbReference type="InterPro" id="IPR000524">
    <property type="entry name" value="Tscrpt_reg_HTH_GntR"/>
</dbReference>
<protein>
    <submittedName>
        <fullName evidence="10">Site-specific recombinase XerD</fullName>
    </submittedName>
</protein>
<dbReference type="Pfam" id="PF00589">
    <property type="entry name" value="Phage_integrase"/>
    <property type="match status" value="1"/>
</dbReference>
<evidence type="ECO:0000256" key="5">
    <source>
        <dbReference type="ARBA" id="ARBA00023172"/>
    </source>
</evidence>